<accession>A0A6N7ITB1</accession>
<keyword evidence="3" id="KW-1185">Reference proteome</keyword>
<gene>
    <name evidence="2" type="ORF">GFC01_10895</name>
</gene>
<reference evidence="2 3" key="1">
    <citation type="submission" date="2019-10" db="EMBL/GenBank/DDBJ databases">
        <title>Comparative genomics of sulfur disproportionating microorganisms.</title>
        <authorList>
            <person name="Ward L.M."/>
            <person name="Bertran E."/>
            <person name="Johnston D."/>
        </authorList>
    </citation>
    <scope>NUCLEOTIDE SEQUENCE [LARGE SCALE GENOMIC DNA]</scope>
    <source>
        <strain evidence="2 3">DSM 14055</strain>
    </source>
</reference>
<organism evidence="2 3">
    <name type="scientific">Desulfofundulus thermobenzoicus</name>
    <dbReference type="NCBI Taxonomy" id="29376"/>
    <lineage>
        <taxon>Bacteria</taxon>
        <taxon>Bacillati</taxon>
        <taxon>Bacillota</taxon>
        <taxon>Clostridia</taxon>
        <taxon>Eubacteriales</taxon>
        <taxon>Peptococcaceae</taxon>
        <taxon>Desulfofundulus</taxon>
    </lineage>
</organism>
<keyword evidence="1" id="KW-0812">Transmembrane</keyword>
<evidence type="ECO:0000313" key="2">
    <source>
        <dbReference type="EMBL" id="MQL52759.1"/>
    </source>
</evidence>
<comment type="caution">
    <text evidence="2">The sequence shown here is derived from an EMBL/GenBank/DDBJ whole genome shotgun (WGS) entry which is preliminary data.</text>
</comment>
<evidence type="ECO:0000256" key="1">
    <source>
        <dbReference type="SAM" id="Phobius"/>
    </source>
</evidence>
<keyword evidence="1" id="KW-0472">Membrane</keyword>
<keyword evidence="1" id="KW-1133">Transmembrane helix</keyword>
<evidence type="ECO:0000313" key="3">
    <source>
        <dbReference type="Proteomes" id="UP000441717"/>
    </source>
</evidence>
<feature type="transmembrane region" description="Helical" evidence="1">
    <location>
        <begin position="109"/>
        <end position="134"/>
    </location>
</feature>
<proteinExistence type="predicted"/>
<dbReference type="EMBL" id="WHYR01000028">
    <property type="protein sequence ID" value="MQL52759.1"/>
    <property type="molecule type" value="Genomic_DNA"/>
</dbReference>
<dbReference type="RefSeq" id="WP_152947190.1">
    <property type="nucleotide sequence ID" value="NZ_WHYR01000028.1"/>
</dbReference>
<feature type="transmembrane region" description="Helical" evidence="1">
    <location>
        <begin position="86"/>
        <end position="103"/>
    </location>
</feature>
<dbReference type="AlphaFoldDB" id="A0A6N7ITB1"/>
<protein>
    <submittedName>
        <fullName evidence="2">Uncharacterized protein</fullName>
    </submittedName>
</protein>
<dbReference type="Proteomes" id="UP000441717">
    <property type="component" value="Unassembled WGS sequence"/>
</dbReference>
<name>A0A6N7ITB1_9FIRM</name>
<sequence length="148" mass="16613">MPLFVAIALFIFTNEMGAIYGFLANQLYGMLAEASLPFYIPPPHIQETVLKASLIDLLISPSTFLQVMKSIRDISSTLSSNDAFKFLQLLLNIFSLLNVYLSWRYETYLFSLILSLSLAIAYVQVEVLLVKYLLEIISLLLGSIPAIL</sequence>